<sequence length="166" mass="17759">MPAPMAPPAFTMSASSLPNWSAVAWNMRSKSASCVTSPCKARKSSPNCWAAAASVFGLRPIMAPHAPSSLNTWAMPRPIPLLPPVMTAILPANFIKVELNEWKQRHCAGPLGERLGTTRCAAVCEDKIGKGTSGETRTFVPKSSLSMVPNYGPAARIIISSLIRTR</sequence>
<dbReference type="EMBL" id="BKCJ011279042">
    <property type="protein sequence ID" value="GFD14382.1"/>
    <property type="molecule type" value="Genomic_DNA"/>
</dbReference>
<dbReference type="AlphaFoldDB" id="A0A699TU81"/>
<proteinExistence type="predicted"/>
<name>A0A699TU81_TANCI</name>
<accession>A0A699TU81</accession>
<reference evidence="1" key="1">
    <citation type="journal article" date="2019" name="Sci. Rep.">
        <title>Draft genome of Tanacetum cinerariifolium, the natural source of mosquito coil.</title>
        <authorList>
            <person name="Yamashiro T."/>
            <person name="Shiraishi A."/>
            <person name="Satake H."/>
            <person name="Nakayama K."/>
        </authorList>
    </citation>
    <scope>NUCLEOTIDE SEQUENCE</scope>
</reference>
<organism evidence="1">
    <name type="scientific">Tanacetum cinerariifolium</name>
    <name type="common">Dalmatian daisy</name>
    <name type="synonym">Chrysanthemum cinerariifolium</name>
    <dbReference type="NCBI Taxonomy" id="118510"/>
    <lineage>
        <taxon>Eukaryota</taxon>
        <taxon>Viridiplantae</taxon>
        <taxon>Streptophyta</taxon>
        <taxon>Embryophyta</taxon>
        <taxon>Tracheophyta</taxon>
        <taxon>Spermatophyta</taxon>
        <taxon>Magnoliopsida</taxon>
        <taxon>eudicotyledons</taxon>
        <taxon>Gunneridae</taxon>
        <taxon>Pentapetalae</taxon>
        <taxon>asterids</taxon>
        <taxon>campanulids</taxon>
        <taxon>Asterales</taxon>
        <taxon>Asteraceae</taxon>
        <taxon>Asteroideae</taxon>
        <taxon>Anthemideae</taxon>
        <taxon>Anthemidinae</taxon>
        <taxon>Tanacetum</taxon>
    </lineage>
</organism>
<protein>
    <submittedName>
        <fullName evidence="1">Uncharacterized protein</fullName>
    </submittedName>
</protein>
<comment type="caution">
    <text evidence="1">The sequence shown here is derived from an EMBL/GenBank/DDBJ whole genome shotgun (WGS) entry which is preliminary data.</text>
</comment>
<gene>
    <name evidence="1" type="ORF">Tci_886351</name>
</gene>
<evidence type="ECO:0000313" key="1">
    <source>
        <dbReference type="EMBL" id="GFD14382.1"/>
    </source>
</evidence>